<dbReference type="Gene3D" id="3.40.30.10">
    <property type="entry name" value="Glutaredoxin"/>
    <property type="match status" value="1"/>
</dbReference>
<dbReference type="GO" id="GO:0043295">
    <property type="term" value="F:glutathione binding"/>
    <property type="evidence" value="ECO:0007669"/>
    <property type="project" value="TreeGrafter"/>
</dbReference>
<dbReference type="PANTHER" id="PTHR43900">
    <property type="entry name" value="GLUTATHIONE S-TRANSFERASE RHO"/>
    <property type="match status" value="1"/>
</dbReference>
<comment type="caution">
    <text evidence="7">The sequence shown here is derived from an EMBL/GenBank/DDBJ whole genome shotgun (WGS) entry which is preliminary data.</text>
</comment>
<dbReference type="GO" id="GO:0006749">
    <property type="term" value="P:glutathione metabolic process"/>
    <property type="evidence" value="ECO:0007669"/>
    <property type="project" value="TreeGrafter"/>
</dbReference>
<dbReference type="InterPro" id="IPR036282">
    <property type="entry name" value="Glutathione-S-Trfase_C_sf"/>
</dbReference>
<evidence type="ECO:0000313" key="7">
    <source>
        <dbReference type="EMBL" id="PNP44431.1"/>
    </source>
</evidence>
<dbReference type="EC" id="2.5.1.18" evidence="2"/>
<sequence>MSRITLFTDSRVPCPQRLLLTIHELGLQINDIREVDISKFEHKRPEILELNPFGAVPFIRDETYDPPLMLTESRAIARYIAQAYGSSDVSAALLPDPTNVVAVAKFEEAASIELTSFDACANQLVFEELFKPSWFNGETDAEKCKLLREGLVRVVDLLDKRLTDQQFMAGGKLTVVDLFFVPYMHHLVSTVYPTLLDSRPHLSAWWERITSRESYKHLFGDSKKN</sequence>
<dbReference type="Pfam" id="PF13409">
    <property type="entry name" value="GST_N_2"/>
    <property type="match status" value="1"/>
</dbReference>
<dbReference type="SUPFAM" id="SSF52833">
    <property type="entry name" value="Thioredoxin-like"/>
    <property type="match status" value="1"/>
</dbReference>
<reference evidence="7 8" key="1">
    <citation type="submission" date="2017-02" db="EMBL/GenBank/DDBJ databases">
        <title>Genomes of Trichoderma spp. with biocontrol activity.</title>
        <authorList>
            <person name="Gardiner D."/>
            <person name="Kazan K."/>
            <person name="Vos C."/>
            <person name="Harvey P."/>
        </authorList>
    </citation>
    <scope>NUCLEOTIDE SEQUENCE [LARGE SCALE GENOMIC DNA]</scope>
    <source>
        <strain evidence="7 8">Tr1</strain>
    </source>
</reference>
<evidence type="ECO:0000259" key="5">
    <source>
        <dbReference type="PROSITE" id="PS50404"/>
    </source>
</evidence>
<evidence type="ECO:0000256" key="3">
    <source>
        <dbReference type="ARBA" id="ARBA00022679"/>
    </source>
</evidence>
<gene>
    <name evidence="7" type="ORF">THARTR1_11043</name>
</gene>
<dbReference type="EMBL" id="MTYI01000324">
    <property type="protein sequence ID" value="PNP44431.1"/>
    <property type="molecule type" value="Genomic_DNA"/>
</dbReference>
<dbReference type="InterPro" id="IPR004045">
    <property type="entry name" value="Glutathione_S-Trfase_N"/>
</dbReference>
<dbReference type="InterPro" id="IPR040079">
    <property type="entry name" value="Glutathione_S-Trfase"/>
</dbReference>
<evidence type="ECO:0000259" key="6">
    <source>
        <dbReference type="PROSITE" id="PS50405"/>
    </source>
</evidence>
<dbReference type="SFLD" id="SFLDG00358">
    <property type="entry name" value="Main_(cytGST)"/>
    <property type="match status" value="1"/>
</dbReference>
<dbReference type="InterPro" id="IPR010987">
    <property type="entry name" value="Glutathione-S-Trfase_C-like"/>
</dbReference>
<evidence type="ECO:0000313" key="8">
    <source>
        <dbReference type="Proteomes" id="UP000236290"/>
    </source>
</evidence>
<proteinExistence type="inferred from homology"/>
<dbReference type="PANTHER" id="PTHR43900:SF3">
    <property type="entry name" value="GLUTATHIONE S-TRANSFERASE RHO"/>
    <property type="match status" value="1"/>
</dbReference>
<dbReference type="GO" id="GO:0004364">
    <property type="term" value="F:glutathione transferase activity"/>
    <property type="evidence" value="ECO:0007669"/>
    <property type="project" value="UniProtKB-EC"/>
</dbReference>
<dbReference type="SFLD" id="SFLDS00019">
    <property type="entry name" value="Glutathione_Transferase_(cytos"/>
    <property type="match status" value="1"/>
</dbReference>
<dbReference type="Gene3D" id="1.20.1050.10">
    <property type="match status" value="1"/>
</dbReference>
<comment type="similarity">
    <text evidence="1">Belongs to the GST superfamily.</text>
</comment>
<comment type="catalytic activity">
    <reaction evidence="4">
        <text>RX + glutathione = an S-substituted glutathione + a halide anion + H(+)</text>
        <dbReference type="Rhea" id="RHEA:16437"/>
        <dbReference type="ChEBI" id="CHEBI:15378"/>
        <dbReference type="ChEBI" id="CHEBI:16042"/>
        <dbReference type="ChEBI" id="CHEBI:17792"/>
        <dbReference type="ChEBI" id="CHEBI:57925"/>
        <dbReference type="ChEBI" id="CHEBI:90779"/>
        <dbReference type="EC" id="2.5.1.18"/>
    </reaction>
</comment>
<dbReference type="SUPFAM" id="SSF47616">
    <property type="entry name" value="GST C-terminal domain-like"/>
    <property type="match status" value="1"/>
</dbReference>
<evidence type="ECO:0000256" key="1">
    <source>
        <dbReference type="ARBA" id="ARBA00007409"/>
    </source>
</evidence>
<name>A0A2K0TFX0_TRIHA</name>
<dbReference type="InterPro" id="IPR004046">
    <property type="entry name" value="GST_C"/>
</dbReference>
<dbReference type="AlphaFoldDB" id="A0A2K0TFX0"/>
<dbReference type="Proteomes" id="UP000236290">
    <property type="component" value="Unassembled WGS sequence"/>
</dbReference>
<dbReference type="PROSITE" id="PS50405">
    <property type="entry name" value="GST_CTER"/>
    <property type="match status" value="1"/>
</dbReference>
<evidence type="ECO:0000256" key="2">
    <source>
        <dbReference type="ARBA" id="ARBA00012452"/>
    </source>
</evidence>
<dbReference type="InterPro" id="IPR036249">
    <property type="entry name" value="Thioredoxin-like_sf"/>
</dbReference>
<evidence type="ECO:0000256" key="4">
    <source>
        <dbReference type="ARBA" id="ARBA00047960"/>
    </source>
</evidence>
<dbReference type="PROSITE" id="PS50404">
    <property type="entry name" value="GST_NTER"/>
    <property type="match status" value="1"/>
</dbReference>
<organism evidence="7 8">
    <name type="scientific">Trichoderma harzianum</name>
    <name type="common">Hypocrea lixii</name>
    <dbReference type="NCBI Taxonomy" id="5544"/>
    <lineage>
        <taxon>Eukaryota</taxon>
        <taxon>Fungi</taxon>
        <taxon>Dikarya</taxon>
        <taxon>Ascomycota</taxon>
        <taxon>Pezizomycotina</taxon>
        <taxon>Sordariomycetes</taxon>
        <taxon>Hypocreomycetidae</taxon>
        <taxon>Hypocreales</taxon>
        <taxon>Hypocreaceae</taxon>
        <taxon>Trichoderma</taxon>
    </lineage>
</organism>
<dbReference type="GO" id="GO:0005737">
    <property type="term" value="C:cytoplasm"/>
    <property type="evidence" value="ECO:0007669"/>
    <property type="project" value="TreeGrafter"/>
</dbReference>
<dbReference type="OrthoDB" id="249703at2759"/>
<feature type="domain" description="GST C-terminal" evidence="6">
    <location>
        <begin position="104"/>
        <end position="225"/>
    </location>
</feature>
<feature type="domain" description="GST N-terminal" evidence="5">
    <location>
        <begin position="2"/>
        <end position="88"/>
    </location>
</feature>
<accession>A0A2K0TFX0</accession>
<dbReference type="Pfam" id="PF00043">
    <property type="entry name" value="GST_C"/>
    <property type="match status" value="1"/>
</dbReference>
<protein>
    <recommendedName>
        <fullName evidence="2">glutathione transferase</fullName>
        <ecNumber evidence="2">2.5.1.18</ecNumber>
    </recommendedName>
</protein>
<keyword evidence="3" id="KW-0808">Transferase</keyword>